<evidence type="ECO:0000313" key="1">
    <source>
        <dbReference type="EMBL" id="AYV84621.1"/>
    </source>
</evidence>
<sequence>MSNLGALVEALIETLGAYEIVLLRQCIDFGCFERMEVNMDRVVCDIIVGVLLVDMLVREIERLSQELILCSEGLAIPPLVRQVTLFKMMGL</sequence>
<name>A0A3G5AEC5_9VIRU</name>
<dbReference type="EMBL" id="MK072413">
    <property type="protein sequence ID" value="AYV84621.1"/>
    <property type="molecule type" value="Genomic_DNA"/>
</dbReference>
<reference evidence="1" key="1">
    <citation type="submission" date="2018-10" db="EMBL/GenBank/DDBJ databases">
        <title>Hidden diversity of soil giant viruses.</title>
        <authorList>
            <person name="Schulz F."/>
            <person name="Alteio L."/>
            <person name="Goudeau D."/>
            <person name="Ryan E.M."/>
            <person name="Malmstrom R.R."/>
            <person name="Blanchard J."/>
            <person name="Woyke T."/>
        </authorList>
    </citation>
    <scope>NUCLEOTIDE SEQUENCE</scope>
    <source>
        <strain evidence="1">HYV1</strain>
    </source>
</reference>
<gene>
    <name evidence="1" type="ORF">Hyperionvirus31_11</name>
</gene>
<protein>
    <submittedName>
        <fullName evidence="1">Uncharacterized protein</fullName>
    </submittedName>
</protein>
<organism evidence="1">
    <name type="scientific">Hyperionvirus sp</name>
    <dbReference type="NCBI Taxonomy" id="2487770"/>
    <lineage>
        <taxon>Viruses</taxon>
        <taxon>Varidnaviria</taxon>
        <taxon>Bamfordvirae</taxon>
        <taxon>Nucleocytoviricota</taxon>
        <taxon>Megaviricetes</taxon>
        <taxon>Imitervirales</taxon>
        <taxon>Mimiviridae</taxon>
        <taxon>Klosneuvirinae</taxon>
    </lineage>
</organism>
<proteinExistence type="predicted"/>
<accession>A0A3G5AEC5</accession>